<evidence type="ECO:0000313" key="1">
    <source>
        <dbReference type="EMBL" id="MCI3279147.1"/>
    </source>
</evidence>
<evidence type="ECO:0000313" key="2">
    <source>
        <dbReference type="Proteomes" id="UP001165269"/>
    </source>
</evidence>
<accession>A0ABS9YPE9</accession>
<gene>
    <name evidence="1" type="ORF">MQP27_49595</name>
</gene>
<organism evidence="1 2">
    <name type="scientific">Streptomyces cylindrosporus</name>
    <dbReference type="NCBI Taxonomy" id="2927583"/>
    <lineage>
        <taxon>Bacteria</taxon>
        <taxon>Bacillati</taxon>
        <taxon>Actinomycetota</taxon>
        <taxon>Actinomycetes</taxon>
        <taxon>Kitasatosporales</taxon>
        <taxon>Streptomycetaceae</taxon>
        <taxon>Streptomyces</taxon>
    </lineage>
</organism>
<sequence>MAKVNPTSPYTRLRQLPGGDRRLHVTAHGGTTSGYLAEASIAYTSDEVPTLHIELEESEHDLFSAGIDAVRIDIPADQILAADVAALRVDTPSSYAWQELSRQLETLKPWLSTEDPPPCGHEDVVETPEFANSQTPGICLWCPTPLVKLNDEWIPA</sequence>
<comment type="caution">
    <text evidence="1">The sequence shown here is derived from an EMBL/GenBank/DDBJ whole genome shotgun (WGS) entry which is preliminary data.</text>
</comment>
<protein>
    <submittedName>
        <fullName evidence="1">Uncharacterized protein</fullName>
    </submittedName>
</protein>
<proteinExistence type="predicted"/>
<reference evidence="1" key="1">
    <citation type="submission" date="2022-03" db="EMBL/GenBank/DDBJ databases">
        <title>Streptomyces 7R015 and 7R016 isolated from Barleria lupulina in Thailand.</title>
        <authorList>
            <person name="Kanchanasin P."/>
            <person name="Phongsopitanun W."/>
            <person name="Tanasupawat S."/>
        </authorList>
    </citation>
    <scope>NUCLEOTIDE SEQUENCE</scope>
    <source>
        <strain evidence="1">7R015</strain>
    </source>
</reference>
<keyword evidence="2" id="KW-1185">Reference proteome</keyword>
<dbReference type="Proteomes" id="UP001165269">
    <property type="component" value="Unassembled WGS sequence"/>
</dbReference>
<dbReference type="RefSeq" id="WP_242778835.1">
    <property type="nucleotide sequence ID" value="NZ_JALDAY010000024.1"/>
</dbReference>
<name>A0ABS9YPE9_9ACTN</name>
<dbReference type="EMBL" id="JALDAY010000024">
    <property type="protein sequence ID" value="MCI3279147.1"/>
    <property type="molecule type" value="Genomic_DNA"/>
</dbReference>